<feature type="transmembrane region" description="Helical" evidence="1">
    <location>
        <begin position="43"/>
        <end position="61"/>
    </location>
</feature>
<keyword evidence="3" id="KW-1185">Reference proteome</keyword>
<sequence>MEMKNGDLNVLKMVLQLIKLTRVSFGFHKLELLCFGLFWLSQIYFHLDFFGFFFYFIFILLKKIGDSQYYQFSSLWCQLYGFLQMQRRQQQKMNYFYLIFFIFLEHQKVMKNQIAKIGIQAFSNNL</sequence>
<name>G0QYQ3_ICHMU</name>
<dbReference type="GeneID" id="14905763"/>
<evidence type="ECO:0008006" key="4">
    <source>
        <dbReference type="Google" id="ProtNLM"/>
    </source>
</evidence>
<protein>
    <recommendedName>
        <fullName evidence="4">Transmembrane protein</fullName>
    </recommendedName>
</protein>
<reference evidence="2 3" key="1">
    <citation type="submission" date="2011-07" db="EMBL/GenBank/DDBJ databases">
        <authorList>
            <person name="Coyne R."/>
            <person name="Brami D."/>
            <person name="Johnson J."/>
            <person name="Hostetler J."/>
            <person name="Hannick L."/>
            <person name="Clark T."/>
            <person name="Cassidy-Hanley D."/>
            <person name="Inman J."/>
        </authorList>
    </citation>
    <scope>NUCLEOTIDE SEQUENCE [LARGE SCALE GENOMIC DNA]</scope>
    <source>
        <strain evidence="2 3">G5</strain>
    </source>
</reference>
<accession>G0QYQ3</accession>
<dbReference type="RefSeq" id="XP_004030893.1">
    <property type="nucleotide sequence ID" value="XM_004030845.1"/>
</dbReference>
<keyword evidence="1" id="KW-0472">Membrane</keyword>
<gene>
    <name evidence="2" type="ORF">IMG5_151590</name>
</gene>
<proteinExistence type="predicted"/>
<keyword evidence="1" id="KW-1133">Transmembrane helix</keyword>
<organism evidence="2 3">
    <name type="scientific">Ichthyophthirius multifiliis</name>
    <name type="common">White spot disease agent</name>
    <name type="synonym">Ich</name>
    <dbReference type="NCBI Taxonomy" id="5932"/>
    <lineage>
        <taxon>Eukaryota</taxon>
        <taxon>Sar</taxon>
        <taxon>Alveolata</taxon>
        <taxon>Ciliophora</taxon>
        <taxon>Intramacronucleata</taxon>
        <taxon>Oligohymenophorea</taxon>
        <taxon>Hymenostomatida</taxon>
        <taxon>Ophryoglenina</taxon>
        <taxon>Ichthyophthirius</taxon>
    </lineage>
</organism>
<evidence type="ECO:0000313" key="3">
    <source>
        <dbReference type="Proteomes" id="UP000008983"/>
    </source>
</evidence>
<evidence type="ECO:0000256" key="1">
    <source>
        <dbReference type="SAM" id="Phobius"/>
    </source>
</evidence>
<keyword evidence="1" id="KW-0812">Transmembrane</keyword>
<dbReference type="Proteomes" id="UP000008983">
    <property type="component" value="Unassembled WGS sequence"/>
</dbReference>
<dbReference type="AlphaFoldDB" id="G0QYQ3"/>
<dbReference type="EMBL" id="GL984124">
    <property type="protein sequence ID" value="EGR29657.1"/>
    <property type="molecule type" value="Genomic_DNA"/>
</dbReference>
<evidence type="ECO:0000313" key="2">
    <source>
        <dbReference type="EMBL" id="EGR29657.1"/>
    </source>
</evidence>
<dbReference type="InParanoid" id="G0QYQ3"/>